<dbReference type="PROSITE" id="PS50005">
    <property type="entry name" value="TPR"/>
    <property type="match status" value="1"/>
</dbReference>
<feature type="repeat" description="TPR" evidence="3">
    <location>
        <begin position="87"/>
        <end position="120"/>
    </location>
</feature>
<reference evidence="5 6" key="1">
    <citation type="journal article" date="2016" name="Nat. Commun.">
        <title>Thousands of microbial genomes shed light on interconnected biogeochemical processes in an aquifer system.</title>
        <authorList>
            <person name="Anantharaman K."/>
            <person name="Brown C.T."/>
            <person name="Hug L.A."/>
            <person name="Sharon I."/>
            <person name="Castelle C.J."/>
            <person name="Probst A.J."/>
            <person name="Thomas B.C."/>
            <person name="Singh A."/>
            <person name="Wilkins M.J."/>
            <person name="Karaoz U."/>
            <person name="Brodie E.L."/>
            <person name="Williams K.H."/>
            <person name="Hubbard S.S."/>
            <person name="Banfield J.F."/>
        </authorList>
    </citation>
    <scope>NUCLEOTIDE SEQUENCE [LARGE SCALE GENOMIC DNA]</scope>
</reference>
<evidence type="ECO:0000313" key="5">
    <source>
        <dbReference type="EMBL" id="OGI76869.1"/>
    </source>
</evidence>
<keyword evidence="4" id="KW-0812">Transmembrane</keyword>
<proteinExistence type="predicted"/>
<comment type="caution">
    <text evidence="5">The sequence shown here is derived from an EMBL/GenBank/DDBJ whole genome shotgun (WGS) entry which is preliminary data.</text>
</comment>
<evidence type="ECO:0000256" key="4">
    <source>
        <dbReference type="SAM" id="Phobius"/>
    </source>
</evidence>
<keyword evidence="4" id="KW-1133">Transmembrane helix</keyword>
<dbReference type="InterPro" id="IPR051685">
    <property type="entry name" value="Ycf3/AcsC/BcsC/TPR_MFPF"/>
</dbReference>
<feature type="transmembrane region" description="Helical" evidence="4">
    <location>
        <begin position="22"/>
        <end position="39"/>
    </location>
</feature>
<dbReference type="EMBL" id="MFUA01000017">
    <property type="protein sequence ID" value="OGI76869.1"/>
    <property type="molecule type" value="Genomic_DNA"/>
</dbReference>
<keyword evidence="2 3" id="KW-0802">TPR repeat</keyword>
<dbReference type="PANTHER" id="PTHR44943:SF4">
    <property type="entry name" value="TPR REPEAT-CONTAINING PROTEIN MJ0798"/>
    <property type="match status" value="1"/>
</dbReference>
<keyword evidence="4" id="KW-0472">Membrane</keyword>
<dbReference type="Proteomes" id="UP000178374">
    <property type="component" value="Unassembled WGS sequence"/>
</dbReference>
<accession>A0A1F6W4P0</accession>
<dbReference type="InterPro" id="IPR011990">
    <property type="entry name" value="TPR-like_helical_dom_sf"/>
</dbReference>
<dbReference type="PANTHER" id="PTHR44943">
    <property type="entry name" value="CELLULOSE SYNTHASE OPERON PROTEIN C"/>
    <property type="match status" value="1"/>
</dbReference>
<evidence type="ECO:0000256" key="3">
    <source>
        <dbReference type="PROSITE-ProRule" id="PRU00339"/>
    </source>
</evidence>
<dbReference type="InterPro" id="IPR019734">
    <property type="entry name" value="TPR_rpt"/>
</dbReference>
<keyword evidence="1" id="KW-0677">Repeat</keyword>
<dbReference type="SUPFAM" id="SSF48452">
    <property type="entry name" value="TPR-like"/>
    <property type="match status" value="1"/>
</dbReference>
<protein>
    <submittedName>
        <fullName evidence="5">Uncharacterized protein</fullName>
    </submittedName>
</protein>
<sequence length="248" mass="28176">MEPEINTQYTSPIDSSHKKKNITAVVIVLIILMLSVFYAQKMGWIFKKSPVSVYSAIAKFQELAQQKDYDSCITVAEKQIQDNSKNVLAWQWKGICEFESGKYEEAKKSFEQIQILEPDHGAAKNYLELMLKGDTLINLQKDGISRESFETLSKLIFPVSFDFEGAYTISIDEKTDSLTGTYVSSIGLEKTKTEIQNSLKFSKLSYKTETFSTGVVVYKISSLYKNYSVSLISTSEPIRVTVRFLVRK</sequence>
<evidence type="ECO:0000256" key="1">
    <source>
        <dbReference type="ARBA" id="ARBA00022737"/>
    </source>
</evidence>
<organism evidence="5 6">
    <name type="scientific">Candidatus Nomurabacteria bacterium RIFCSPHIGHO2_02_FULL_37_13</name>
    <dbReference type="NCBI Taxonomy" id="1801750"/>
    <lineage>
        <taxon>Bacteria</taxon>
        <taxon>Candidatus Nomuraibacteriota</taxon>
    </lineage>
</organism>
<dbReference type="STRING" id="1801750.A3B85_02025"/>
<evidence type="ECO:0000313" key="6">
    <source>
        <dbReference type="Proteomes" id="UP000178374"/>
    </source>
</evidence>
<name>A0A1F6W4P0_9BACT</name>
<gene>
    <name evidence="5" type="ORF">A3B85_02025</name>
</gene>
<evidence type="ECO:0000256" key="2">
    <source>
        <dbReference type="ARBA" id="ARBA00022803"/>
    </source>
</evidence>
<dbReference type="Gene3D" id="1.25.40.10">
    <property type="entry name" value="Tetratricopeptide repeat domain"/>
    <property type="match status" value="1"/>
</dbReference>
<dbReference type="AlphaFoldDB" id="A0A1F6W4P0"/>